<evidence type="ECO:0000256" key="2">
    <source>
        <dbReference type="ARBA" id="ARBA00004328"/>
    </source>
</evidence>
<keyword evidence="4" id="KW-1139">Helical capsid protein</keyword>
<sequence length="428" mass="48468">MISLRTNKEIQFVAPSDKTPPQYALEFFAKNGSIRPLIMIPQKDYTLDDIRGIIHHEILQQDLKLSHVIRYLYLVGTGITETLDENWVSFGVEIGRKGNTVNVFCMMDVKEEDDKRADGTSDPNITSDEDKWMALYLLFIYRYSRASNAAYQAGLVDKLRMQVASVTLNPPAFNPPKGTYRAWLNNKNFTKLVAAFDMFFCKFPNHDSAFLRFGTITSRFRDCASLLSLNHLRETAGIEGNQLFAWMFVGTLAEEAEVLMKENQELDKSDSYTPYMMDLGLSLKSPYSAAVCPGVYTWSHLICSLLVSTRSRNARMVSESNLANIRNNAAIVAYVHAKNTECGLFFSDNKDLIKEVQNMKDQSGDAESVDDLGDLPKSKDPAEWFVYLRGNQYQCPEEIMRFVQVESTKMNNSRPGSIGAHLYDAFAN</sequence>
<dbReference type="Pfam" id="PF00945">
    <property type="entry name" value="Rhabdo_ncap"/>
    <property type="match status" value="1"/>
</dbReference>
<accession>A0A0D3R1I0</accession>
<evidence type="ECO:0000256" key="1">
    <source>
        <dbReference type="ARBA" id="ARBA00004192"/>
    </source>
</evidence>
<reference evidence="13 14" key="1">
    <citation type="journal article" date="2015" name="PLoS Pathog.">
        <title>Evolution of genome size and complexity in the rhabdoviridae.</title>
        <authorList>
            <person name="Walker P.J."/>
            <person name="Firth C."/>
            <person name="Widen S.G."/>
            <person name="Blasdell K.R."/>
            <person name="Guzman H."/>
            <person name="Wood T.G."/>
            <person name="Paradkar P.N."/>
            <person name="Holmes E.C."/>
            <person name="Tesh R.B."/>
            <person name="Vasilakis N."/>
        </authorList>
    </citation>
    <scope>NUCLEOTIDE SEQUENCE [LARGE SCALE GENOMIC DNA]</scope>
    <source>
        <strain evidence="13">BFN3187</strain>
    </source>
</reference>
<keyword evidence="10" id="KW-0687">Ribonucleoprotein</keyword>
<evidence type="ECO:0000256" key="8">
    <source>
        <dbReference type="ARBA" id="ARBA00023086"/>
    </source>
</evidence>
<dbReference type="GO" id="GO:0019013">
    <property type="term" value="C:viral nucleocapsid"/>
    <property type="evidence" value="ECO:0007669"/>
    <property type="project" value="UniProtKB-KW"/>
</dbReference>
<evidence type="ECO:0000256" key="11">
    <source>
        <dbReference type="ARBA" id="ARBA00033344"/>
    </source>
</evidence>
<evidence type="ECO:0000313" key="14">
    <source>
        <dbReference type="Proteomes" id="UP000149345"/>
    </source>
</evidence>
<evidence type="ECO:0000256" key="9">
    <source>
        <dbReference type="ARBA" id="ARBA00023200"/>
    </source>
</evidence>
<evidence type="ECO:0000256" key="10">
    <source>
        <dbReference type="ARBA" id="ARBA00023274"/>
    </source>
</evidence>
<keyword evidence="6" id="KW-0946">Virion</keyword>
<keyword evidence="14" id="KW-1185">Reference proteome</keyword>
<dbReference type="InterPro" id="IPR023330">
    <property type="entry name" value="Rhabdovirus_ncapsid_N"/>
</dbReference>
<evidence type="ECO:0000313" key="13">
    <source>
        <dbReference type="EMBL" id="AJR28574.1"/>
    </source>
</evidence>
<dbReference type="InterPro" id="IPR035961">
    <property type="entry name" value="Rhabdovirus_nucleoprotein-like"/>
</dbReference>
<dbReference type="OrthoDB" id="22890at10239"/>
<dbReference type="SUPFAM" id="SSF140809">
    <property type="entry name" value="Rhabdovirus nucleoprotein-like"/>
    <property type="match status" value="1"/>
</dbReference>
<keyword evidence="7" id="KW-0694">RNA-binding</keyword>
<evidence type="ECO:0000256" key="5">
    <source>
        <dbReference type="ARBA" id="ARBA00022561"/>
    </source>
</evidence>
<dbReference type="GO" id="GO:0019029">
    <property type="term" value="C:helical viral capsid"/>
    <property type="evidence" value="ECO:0007669"/>
    <property type="project" value="UniProtKB-KW"/>
</dbReference>
<dbReference type="InterPro" id="IPR000448">
    <property type="entry name" value="Rhabdo_ncapsid"/>
</dbReference>
<keyword evidence="8 13" id="KW-0543">Viral nucleoprotein</keyword>
<name>A0A0D3R1I0_9RHAB</name>
<proteinExistence type="predicted"/>
<dbReference type="GO" id="GO:0003723">
    <property type="term" value="F:RNA binding"/>
    <property type="evidence" value="ECO:0007669"/>
    <property type="project" value="UniProtKB-KW"/>
</dbReference>
<dbReference type="InterPro" id="IPR023331">
    <property type="entry name" value="Rhabdovirus_ncapsid_C"/>
</dbReference>
<dbReference type="Gene3D" id="1.10.3570.10">
    <property type="entry name" value="Rhabdovirus nucleocapsid protein like domain"/>
    <property type="match status" value="1"/>
</dbReference>
<dbReference type="GO" id="GO:0030430">
    <property type="term" value="C:host cell cytoplasm"/>
    <property type="evidence" value="ECO:0007669"/>
    <property type="project" value="UniProtKB-SubCell"/>
</dbReference>
<dbReference type="RefSeq" id="YP_009362201.1">
    <property type="nucleotide sequence ID" value="NC_034541.1"/>
</dbReference>
<evidence type="ECO:0000256" key="3">
    <source>
        <dbReference type="ARBA" id="ARBA00014389"/>
    </source>
</evidence>
<protein>
    <recommendedName>
        <fullName evidence="3">Nucleoprotein</fullName>
    </recommendedName>
    <alternativeName>
        <fullName evidence="11">Nucleocapsid protein</fullName>
    </alternativeName>
</protein>
<comment type="subcellular location">
    <subcellularLocation>
        <location evidence="1">Host cytoplasm</location>
    </subcellularLocation>
    <subcellularLocation>
        <location evidence="2">Virion</location>
    </subcellularLocation>
</comment>
<dbReference type="KEGG" id="vg:37627482"/>
<dbReference type="Proteomes" id="UP000149345">
    <property type="component" value="Segment"/>
</dbReference>
<evidence type="ECO:0000256" key="6">
    <source>
        <dbReference type="ARBA" id="ARBA00022844"/>
    </source>
</evidence>
<dbReference type="EMBL" id="KM205022">
    <property type="protein sequence ID" value="AJR28574.1"/>
    <property type="molecule type" value="Viral_cRNA"/>
</dbReference>
<dbReference type="GeneID" id="37627482"/>
<evidence type="ECO:0000256" key="4">
    <source>
        <dbReference type="ARBA" id="ARBA00022497"/>
    </source>
</evidence>
<evidence type="ECO:0000256" key="7">
    <source>
        <dbReference type="ARBA" id="ARBA00022884"/>
    </source>
</evidence>
<feature type="domain" description="Rhabdovirus nucleocapsid" evidence="12">
    <location>
        <begin position="7"/>
        <end position="407"/>
    </location>
</feature>
<keyword evidence="9" id="KW-1035">Host cytoplasm</keyword>
<keyword evidence="5" id="KW-0167">Capsid protein</keyword>
<dbReference type="GO" id="GO:1990904">
    <property type="term" value="C:ribonucleoprotein complex"/>
    <property type="evidence" value="ECO:0007669"/>
    <property type="project" value="UniProtKB-KW"/>
</dbReference>
<dbReference type="Gene3D" id="1.10.3610.10">
    <property type="entry name" value="Nucleoprotein"/>
    <property type="match status" value="1"/>
</dbReference>
<organism evidence="13 14">
    <name type="scientific">Gray Lodge virus</name>
    <dbReference type="NCBI Taxonomy" id="1272942"/>
    <lineage>
        <taxon>Viruses</taxon>
        <taxon>Riboviria</taxon>
        <taxon>Orthornavirae</taxon>
        <taxon>Negarnaviricota</taxon>
        <taxon>Haploviricotina</taxon>
        <taxon>Monjiviricetes</taxon>
        <taxon>Mononegavirales</taxon>
        <taxon>Rhabdoviridae</taxon>
        <taxon>Alpharhabdovirinae</taxon>
        <taxon>Hapavirus</taxon>
        <taxon>Hapavirus graylodge</taxon>
    </lineage>
</organism>
<evidence type="ECO:0000259" key="12">
    <source>
        <dbReference type="Pfam" id="PF00945"/>
    </source>
</evidence>